<name>A0A6J7VLF1_9ZZZZ</name>
<dbReference type="Gene3D" id="3.40.50.720">
    <property type="entry name" value="NAD(P)-binding Rossmann-like Domain"/>
    <property type="match status" value="1"/>
</dbReference>
<dbReference type="Gene3D" id="3.90.180.10">
    <property type="entry name" value="Medium-chain alcohol dehydrogenases, catalytic domain"/>
    <property type="match status" value="1"/>
</dbReference>
<protein>
    <submittedName>
        <fullName evidence="1">Unannotated protein</fullName>
    </submittedName>
</protein>
<evidence type="ECO:0000313" key="1">
    <source>
        <dbReference type="EMBL" id="CAB5078192.1"/>
    </source>
</evidence>
<accession>A0A6J7VLF1</accession>
<dbReference type="AlphaFoldDB" id="A0A6J7VLF1"/>
<dbReference type="EMBL" id="CAFBRD010000088">
    <property type="protein sequence ID" value="CAB5078192.1"/>
    <property type="molecule type" value="Genomic_DNA"/>
</dbReference>
<sequence>MFSFQAPTIADTLEVIALAESGRLRVDVDVFPLDRVAEAYEKMEAGELRGRAVVIPD</sequence>
<gene>
    <name evidence="1" type="ORF">UFOPK4371_01391</name>
</gene>
<reference evidence="1" key="1">
    <citation type="submission" date="2020-05" db="EMBL/GenBank/DDBJ databases">
        <authorList>
            <person name="Chiriac C."/>
            <person name="Salcher M."/>
            <person name="Ghai R."/>
            <person name="Kavagutti S V."/>
        </authorList>
    </citation>
    <scope>NUCLEOTIDE SEQUENCE</scope>
</reference>
<organism evidence="1">
    <name type="scientific">freshwater metagenome</name>
    <dbReference type="NCBI Taxonomy" id="449393"/>
    <lineage>
        <taxon>unclassified sequences</taxon>
        <taxon>metagenomes</taxon>
        <taxon>ecological metagenomes</taxon>
    </lineage>
</organism>
<proteinExistence type="predicted"/>
<dbReference type="Pfam" id="PF13602">
    <property type="entry name" value="ADH_zinc_N_2"/>
    <property type="match status" value="1"/>
</dbReference>